<gene>
    <name evidence="1" type="ORF">ACFQ1S_20220</name>
</gene>
<name>A0ABW3MEQ4_9PSEU</name>
<sequence>VGGDREAGVAAASSADNAWIYYAHPVIAGAQEATLVGSVDADGSCVIPVQSALPPESTTASVDETAFNPDLCQSKVLISAKDDTEDIPDSAQKDEGDATAEVGTGTDAAILATTRSAGYYKSYYEDPVQLDVNSVTNSTTWSWNGSSVLSSPGPVGGYHYGWFKGSGWSLKENNWQNTYTSYQTTSSSYVHYRNGTFCATIDTHTYYDRNNVHGRKDGWLLGNVNARKKGGCTSLLSFHTKLKRTKN</sequence>
<proteinExistence type="predicted"/>
<feature type="non-terminal residue" evidence="1">
    <location>
        <position position="1"/>
    </location>
</feature>
<evidence type="ECO:0000313" key="2">
    <source>
        <dbReference type="Proteomes" id="UP001597045"/>
    </source>
</evidence>
<reference evidence="2" key="1">
    <citation type="journal article" date="2019" name="Int. J. Syst. Evol. Microbiol.">
        <title>The Global Catalogue of Microorganisms (GCM) 10K type strain sequencing project: providing services to taxonomists for standard genome sequencing and annotation.</title>
        <authorList>
            <consortium name="The Broad Institute Genomics Platform"/>
            <consortium name="The Broad Institute Genome Sequencing Center for Infectious Disease"/>
            <person name="Wu L."/>
            <person name="Ma J."/>
        </authorList>
    </citation>
    <scope>NUCLEOTIDE SEQUENCE [LARGE SCALE GENOMIC DNA]</scope>
    <source>
        <strain evidence="2">JCM 31486</strain>
    </source>
</reference>
<protein>
    <submittedName>
        <fullName evidence="1">Uncharacterized protein</fullName>
    </submittedName>
</protein>
<organism evidence="1 2">
    <name type="scientific">Kibdelosporangium lantanae</name>
    <dbReference type="NCBI Taxonomy" id="1497396"/>
    <lineage>
        <taxon>Bacteria</taxon>
        <taxon>Bacillati</taxon>
        <taxon>Actinomycetota</taxon>
        <taxon>Actinomycetes</taxon>
        <taxon>Pseudonocardiales</taxon>
        <taxon>Pseudonocardiaceae</taxon>
        <taxon>Kibdelosporangium</taxon>
    </lineage>
</organism>
<keyword evidence="2" id="KW-1185">Reference proteome</keyword>
<accession>A0ABW3MEQ4</accession>
<comment type="caution">
    <text evidence="1">The sequence shown here is derived from an EMBL/GenBank/DDBJ whole genome shotgun (WGS) entry which is preliminary data.</text>
</comment>
<dbReference type="EMBL" id="JBHTIS010001203">
    <property type="protein sequence ID" value="MFD1047694.1"/>
    <property type="molecule type" value="Genomic_DNA"/>
</dbReference>
<dbReference type="Proteomes" id="UP001597045">
    <property type="component" value="Unassembled WGS sequence"/>
</dbReference>
<evidence type="ECO:0000313" key="1">
    <source>
        <dbReference type="EMBL" id="MFD1047694.1"/>
    </source>
</evidence>